<feature type="compositionally biased region" description="Pro residues" evidence="1">
    <location>
        <begin position="295"/>
        <end position="306"/>
    </location>
</feature>
<feature type="region of interest" description="Disordered" evidence="1">
    <location>
        <begin position="199"/>
        <end position="236"/>
    </location>
</feature>
<sequence>MPETQCVSRQMQLEEIMLRPGATLTPEELEQAKKLKRAIEEDNNQQQYLLLTVNNEGQQMAAPTSTAPNHPSHAPDITYNNPMTLPPKGAQNPCLHEEDGDSIYTNKGEDHTAHPPRTPQSAEGTRRENPIPEPKQNASAPQVFRTIRELLQTQPECTRSEPDMGSLLDPGVIGRGDQEEGGIRGNQNHTQWLPYSIPTQSAFHPPTQSPQNPAPPAIPPNTQGAPPPVQLQGPANNPYVYRHPALPPASFIQAPNQLNWNWNYVGAQRQNANMGGGPPNPGGPGGPPGGWGVPPAGPPTGPPPLGPWGQLGLVLPVAWLQAG</sequence>
<evidence type="ECO:0000313" key="2">
    <source>
        <dbReference type="EMBL" id="KAE9385148.1"/>
    </source>
</evidence>
<feature type="region of interest" description="Disordered" evidence="1">
    <location>
        <begin position="271"/>
        <end position="310"/>
    </location>
</feature>
<feature type="region of interest" description="Disordered" evidence="1">
    <location>
        <begin position="57"/>
        <end position="142"/>
    </location>
</feature>
<protein>
    <submittedName>
        <fullName evidence="2">Uncharacterized protein</fullName>
    </submittedName>
</protein>
<accession>A0A6A4GI33</accession>
<dbReference type="AlphaFoldDB" id="A0A6A4GI33"/>
<organism evidence="2 3">
    <name type="scientific">Gymnopus androsaceus JB14</name>
    <dbReference type="NCBI Taxonomy" id="1447944"/>
    <lineage>
        <taxon>Eukaryota</taxon>
        <taxon>Fungi</taxon>
        <taxon>Dikarya</taxon>
        <taxon>Basidiomycota</taxon>
        <taxon>Agaricomycotina</taxon>
        <taxon>Agaricomycetes</taxon>
        <taxon>Agaricomycetidae</taxon>
        <taxon>Agaricales</taxon>
        <taxon>Marasmiineae</taxon>
        <taxon>Omphalotaceae</taxon>
        <taxon>Gymnopus</taxon>
    </lineage>
</organism>
<feature type="compositionally biased region" description="Pro residues" evidence="1">
    <location>
        <begin position="212"/>
        <end position="229"/>
    </location>
</feature>
<feature type="compositionally biased region" description="Pro residues" evidence="1">
    <location>
        <begin position="278"/>
        <end position="287"/>
    </location>
</feature>
<dbReference type="EMBL" id="ML770022">
    <property type="protein sequence ID" value="KAE9385148.1"/>
    <property type="molecule type" value="Genomic_DNA"/>
</dbReference>
<name>A0A6A4GI33_9AGAR</name>
<evidence type="ECO:0000256" key="1">
    <source>
        <dbReference type="SAM" id="MobiDB-lite"/>
    </source>
</evidence>
<proteinExistence type="predicted"/>
<gene>
    <name evidence="2" type="ORF">BT96DRAFT_1007325</name>
</gene>
<feature type="compositionally biased region" description="Polar residues" evidence="1">
    <location>
        <begin position="57"/>
        <end position="69"/>
    </location>
</feature>
<reference evidence="2" key="1">
    <citation type="journal article" date="2019" name="Environ. Microbiol.">
        <title>Fungal ecological strategies reflected in gene transcription - a case study of two litter decomposers.</title>
        <authorList>
            <person name="Barbi F."/>
            <person name="Kohler A."/>
            <person name="Barry K."/>
            <person name="Baskaran P."/>
            <person name="Daum C."/>
            <person name="Fauchery L."/>
            <person name="Ihrmark K."/>
            <person name="Kuo A."/>
            <person name="LaButti K."/>
            <person name="Lipzen A."/>
            <person name="Morin E."/>
            <person name="Grigoriev I.V."/>
            <person name="Henrissat B."/>
            <person name="Lindahl B."/>
            <person name="Martin F."/>
        </authorList>
    </citation>
    <scope>NUCLEOTIDE SEQUENCE</scope>
    <source>
        <strain evidence="2">JB14</strain>
    </source>
</reference>
<dbReference type="Proteomes" id="UP000799118">
    <property type="component" value="Unassembled WGS sequence"/>
</dbReference>
<evidence type="ECO:0000313" key="3">
    <source>
        <dbReference type="Proteomes" id="UP000799118"/>
    </source>
</evidence>
<keyword evidence="3" id="KW-1185">Reference proteome</keyword>